<evidence type="ECO:0000259" key="4">
    <source>
        <dbReference type="Pfam" id="PF09375"/>
    </source>
</evidence>
<dbReference type="SUPFAM" id="SSF49503">
    <property type="entry name" value="Cupredoxins"/>
    <property type="match status" value="1"/>
</dbReference>
<evidence type="ECO:0000313" key="7">
    <source>
        <dbReference type="Proteomes" id="UP001628091"/>
    </source>
</evidence>
<comment type="subcellular location">
    <subcellularLocation>
        <location evidence="1">Periplasm</location>
    </subcellularLocation>
</comment>
<comment type="similarity">
    <text evidence="2">Belongs to the EfeM/EfeO family.</text>
</comment>
<protein>
    <submittedName>
        <fullName evidence="6">Iron uptake system protein EfeO</fullName>
    </submittedName>
</protein>
<dbReference type="CDD" id="cd14656">
    <property type="entry name" value="Imelysin-like_EfeO"/>
    <property type="match status" value="1"/>
</dbReference>
<proteinExistence type="inferred from homology"/>
<gene>
    <name evidence="6" type="primary">efeO_1</name>
    <name evidence="6" type="ORF">PPNSA23_11380</name>
</gene>
<dbReference type="EMBL" id="BAAFZP010000001">
    <property type="protein sequence ID" value="GAB1581195.1"/>
    <property type="molecule type" value="Genomic_DNA"/>
</dbReference>
<dbReference type="InterPro" id="IPR053377">
    <property type="entry name" value="Iron_uptake_EfeM/EfeO"/>
</dbReference>
<dbReference type="Gene3D" id="2.60.40.420">
    <property type="entry name" value="Cupredoxins - blue copper proteins"/>
    <property type="match status" value="1"/>
</dbReference>
<dbReference type="NCBIfam" id="NF007697">
    <property type="entry name" value="PRK10378.1"/>
    <property type="match status" value="1"/>
</dbReference>
<organism evidence="6 7">
    <name type="scientific">Phyllobacterium phragmitis</name>
    <dbReference type="NCBI Taxonomy" id="2670329"/>
    <lineage>
        <taxon>Bacteria</taxon>
        <taxon>Pseudomonadati</taxon>
        <taxon>Pseudomonadota</taxon>
        <taxon>Alphaproteobacteria</taxon>
        <taxon>Hyphomicrobiales</taxon>
        <taxon>Phyllobacteriaceae</taxon>
        <taxon>Phyllobacterium</taxon>
    </lineage>
</organism>
<dbReference type="InterPro" id="IPR034981">
    <property type="entry name" value="Imelysin-like_EfeO/Algp7"/>
</dbReference>
<dbReference type="InterPro" id="IPR028096">
    <property type="entry name" value="EfeO_Cupredoxin"/>
</dbReference>
<dbReference type="PANTHER" id="PTHR39192:SF1">
    <property type="entry name" value="IRON UPTAKE SYSTEM COMPONENT EFEO"/>
    <property type="match status" value="1"/>
</dbReference>
<sequence length="396" mass="42183">MSRDKTTDPMPRLAMRIGLGAAVLLLLGAGAAFYYASQFSSKARRAAAGNATVVTVTGQTCDPNELTVPAGRATFEIVNKSDRAVEWEILDGVMVVEERENIAPGFSQMLNARLEPGEYQITCGLLSNPRGKLVVTPSATASADASRPQLTAFIGALAEYKLYLAAGTNDLVQATGDLAAAVKAGNLDEAKRLYEPARAAYARIAPVSEVFADLDAAIDARADYFEKREADPAFGGLHRIEYGLFAQNSTDGLAPVADKLVADVAALQGRIHDMRIPPEKMIGGAASLINRFATEAPGQEEDRYAHTDLDSFFASLVGVRKIVDLVRPVAMKANGDLMSAIDRDFVTISETMDAHRAGDGFVAYDKLGADDKAALKKQAAQLAADLNKLRDSLGLS</sequence>
<feature type="domain" description="Imelysin-like" evidence="4">
    <location>
        <begin position="156"/>
        <end position="389"/>
    </location>
</feature>
<evidence type="ECO:0000256" key="1">
    <source>
        <dbReference type="ARBA" id="ARBA00004418"/>
    </source>
</evidence>
<evidence type="ECO:0000256" key="2">
    <source>
        <dbReference type="ARBA" id="ARBA00005989"/>
    </source>
</evidence>
<evidence type="ECO:0000256" key="3">
    <source>
        <dbReference type="ARBA" id="ARBA00022729"/>
    </source>
</evidence>
<dbReference type="InterPro" id="IPR018976">
    <property type="entry name" value="Imelysin-like"/>
</dbReference>
<dbReference type="InterPro" id="IPR038352">
    <property type="entry name" value="Imelysin_sf"/>
</dbReference>
<dbReference type="RefSeq" id="WP_407864070.1">
    <property type="nucleotide sequence ID" value="NZ_BAAFZP010000001.1"/>
</dbReference>
<dbReference type="InterPro" id="IPR008972">
    <property type="entry name" value="Cupredoxin"/>
</dbReference>
<reference evidence="6 7" key="1">
    <citation type="submission" date="2024-10" db="EMBL/GenBank/DDBJ databases">
        <title>Isolation, draft genome sequencing and identification of Phyllobacterium sp. NSA23, isolated from leaf soil.</title>
        <authorList>
            <person name="Akita H."/>
        </authorList>
    </citation>
    <scope>NUCLEOTIDE SEQUENCE [LARGE SCALE GENOMIC DNA]</scope>
    <source>
        <strain evidence="6 7">NSA23</strain>
    </source>
</reference>
<dbReference type="Pfam" id="PF13473">
    <property type="entry name" value="Cupredoxin_1"/>
    <property type="match status" value="1"/>
</dbReference>
<dbReference type="Gene3D" id="1.20.1420.20">
    <property type="entry name" value="M75 peptidase, HXXE motif"/>
    <property type="match status" value="1"/>
</dbReference>
<dbReference type="Proteomes" id="UP001628091">
    <property type="component" value="Unassembled WGS sequence"/>
</dbReference>
<comment type="caution">
    <text evidence="6">The sequence shown here is derived from an EMBL/GenBank/DDBJ whole genome shotgun (WGS) entry which is preliminary data.</text>
</comment>
<dbReference type="PANTHER" id="PTHR39192">
    <property type="entry name" value="IRON UPTAKE SYSTEM COMPONENT EFEO"/>
    <property type="match status" value="1"/>
</dbReference>
<dbReference type="Pfam" id="PF09375">
    <property type="entry name" value="Peptidase_M75"/>
    <property type="match status" value="1"/>
</dbReference>
<evidence type="ECO:0000313" key="6">
    <source>
        <dbReference type="EMBL" id="GAB1581195.1"/>
    </source>
</evidence>
<dbReference type="InterPro" id="IPR050894">
    <property type="entry name" value="EfeM/EfeO_iron_uptake"/>
</dbReference>
<keyword evidence="7" id="KW-1185">Reference proteome</keyword>
<dbReference type="NCBIfam" id="NF041757">
    <property type="entry name" value="EfeO"/>
    <property type="match status" value="1"/>
</dbReference>
<keyword evidence="3" id="KW-0732">Signal</keyword>
<feature type="domain" description="EfeO-type cupredoxin-like" evidence="5">
    <location>
        <begin position="31"/>
        <end position="135"/>
    </location>
</feature>
<evidence type="ECO:0000259" key="5">
    <source>
        <dbReference type="Pfam" id="PF13473"/>
    </source>
</evidence>
<name>A0ABQ0GWZ9_9HYPH</name>
<accession>A0ABQ0GWZ9</accession>